<protein>
    <submittedName>
        <fullName evidence="7">Calpain-type cysteine protease ADL1 (Phytocalpain ADL1) (Protein ADAXIALIZED LEAF1) (Protein DEFECTIVE KERNEL 1) (OsDEK1) (Protein SHOOTLESS 3)</fullName>
    </submittedName>
</protein>
<dbReference type="PROSITE" id="PS50203">
    <property type="entry name" value="CALPAIN_CAT"/>
    <property type="match status" value="1"/>
</dbReference>
<comment type="caution">
    <text evidence="7">The sequence shown here is derived from an EMBL/GenBank/DDBJ whole genome shotgun (WGS) entry which is preliminary data.</text>
</comment>
<evidence type="ECO:0000256" key="3">
    <source>
        <dbReference type="ARBA" id="ARBA00022801"/>
    </source>
</evidence>
<evidence type="ECO:0000256" key="2">
    <source>
        <dbReference type="ARBA" id="ARBA00022670"/>
    </source>
</evidence>
<keyword evidence="3 5" id="KW-0378">Hydrolase</keyword>
<evidence type="ECO:0000313" key="8">
    <source>
        <dbReference type="Proteomes" id="UP001642464"/>
    </source>
</evidence>
<dbReference type="SMART" id="SM00230">
    <property type="entry name" value="CysPc"/>
    <property type="match status" value="1"/>
</dbReference>
<evidence type="ECO:0000256" key="5">
    <source>
        <dbReference type="PROSITE-ProRule" id="PRU00239"/>
    </source>
</evidence>
<dbReference type="Gene3D" id="3.90.70.10">
    <property type="entry name" value="Cysteine proteinases"/>
    <property type="match status" value="1"/>
</dbReference>
<dbReference type="PANTHER" id="PTHR10183:SF379">
    <property type="entry name" value="CALPAIN-5"/>
    <property type="match status" value="1"/>
</dbReference>
<comment type="similarity">
    <text evidence="1">Belongs to the peptidase C2 family.</text>
</comment>
<organism evidence="7 8">
    <name type="scientific">Durusdinium trenchii</name>
    <dbReference type="NCBI Taxonomy" id="1381693"/>
    <lineage>
        <taxon>Eukaryota</taxon>
        <taxon>Sar</taxon>
        <taxon>Alveolata</taxon>
        <taxon>Dinophyceae</taxon>
        <taxon>Suessiales</taxon>
        <taxon>Symbiodiniaceae</taxon>
        <taxon>Durusdinium</taxon>
    </lineage>
</organism>
<keyword evidence="4 5" id="KW-0788">Thiol protease</keyword>
<feature type="active site" evidence="5">
    <location>
        <position position="374"/>
    </location>
</feature>
<dbReference type="GO" id="GO:0006508">
    <property type="term" value="P:proteolysis"/>
    <property type="evidence" value="ECO:0007669"/>
    <property type="project" value="UniProtKB-KW"/>
</dbReference>
<dbReference type="Pfam" id="PF00648">
    <property type="entry name" value="Peptidase_C2"/>
    <property type="match status" value="1"/>
</dbReference>
<feature type="active site" evidence="5">
    <location>
        <position position="566"/>
    </location>
</feature>
<dbReference type="PRINTS" id="PR00704">
    <property type="entry name" value="CALPAIN"/>
</dbReference>
<dbReference type="InterPro" id="IPR022684">
    <property type="entry name" value="Calpain_cysteine_protease"/>
</dbReference>
<evidence type="ECO:0000256" key="4">
    <source>
        <dbReference type="ARBA" id="ARBA00022807"/>
    </source>
</evidence>
<dbReference type="InterPro" id="IPR001300">
    <property type="entry name" value="Peptidase_C2_calpain_cat"/>
</dbReference>
<accession>A0ABP0RHL6</accession>
<sequence>FDAVLEELGGGEVKVKDLAAELNGMGGSAGVGELRDPVGKVKQGQVELIDLETPAEEVEFERDLAKRTGIDGLIFDLMYNDRPLEEAAEFFPKAKLSELERKVLGEMSEEDLVADWDDRTTVAATLRKIVGRRMHAKTPKAFLNFVVGCLVREAARTWLDDWSMITLLRGSPFAFLKDANDVLGAEVVDDTMLVRYKEGDSSVTRSKRVRSGTAALVSLQHAVSAALETCGNTHWATDIDFVALATELNLGFIIAGNTWAQTSAVAKGFESSETLSAVASWQRARENCQREIQEIIDRCKSEGTQFIDDSFNPLENESTVLYVDKKKPGYDCTVDKPHGWKRPADLYHWTKEGSVVAQDGAQWSDVKQGSIGDCFAVAAFAAMAACRKSFLRQALVAYDMEVGVYGVMFCEEMHFTYEILDTLFGVKESGTLAYARSPNCRDELWVSMIEKAYFKHMTCLEMCDGGTSAETVFSFLGGVWGVYPITDTDFSHPSRYWKKINTGLENGEIMSSGFHKPSKGKYAHGESGPDGQCGEHGAGMGLVEGHAYSVLRSGEVDGHKLICFRNPWAKREALIKTKRFHSRAFCCKQSC</sequence>
<dbReference type="GO" id="GO:0008233">
    <property type="term" value="F:peptidase activity"/>
    <property type="evidence" value="ECO:0007669"/>
    <property type="project" value="UniProtKB-KW"/>
</dbReference>
<feature type="active site" evidence="5">
    <location>
        <position position="546"/>
    </location>
</feature>
<proteinExistence type="inferred from homology"/>
<evidence type="ECO:0000313" key="7">
    <source>
        <dbReference type="EMBL" id="CAK9098666.1"/>
    </source>
</evidence>
<evidence type="ECO:0000259" key="6">
    <source>
        <dbReference type="PROSITE" id="PS50203"/>
    </source>
</evidence>
<reference evidence="7 8" key="1">
    <citation type="submission" date="2024-02" db="EMBL/GenBank/DDBJ databases">
        <authorList>
            <person name="Chen Y."/>
            <person name="Shah S."/>
            <person name="Dougan E. K."/>
            <person name="Thang M."/>
            <person name="Chan C."/>
        </authorList>
    </citation>
    <scope>NUCLEOTIDE SEQUENCE [LARGE SCALE GENOMIC DNA]</scope>
</reference>
<dbReference type="SUPFAM" id="SSF54001">
    <property type="entry name" value="Cysteine proteinases"/>
    <property type="match status" value="1"/>
</dbReference>
<name>A0ABP0RHL6_9DINO</name>
<keyword evidence="2 5" id="KW-0645">Protease</keyword>
<dbReference type="PANTHER" id="PTHR10183">
    <property type="entry name" value="CALPAIN"/>
    <property type="match status" value="1"/>
</dbReference>
<dbReference type="InterPro" id="IPR038765">
    <property type="entry name" value="Papain-like_cys_pep_sf"/>
</dbReference>
<feature type="non-terminal residue" evidence="7">
    <location>
        <position position="1"/>
    </location>
</feature>
<feature type="domain" description="Calpain catalytic" evidence="6">
    <location>
        <begin position="305"/>
        <end position="572"/>
    </location>
</feature>
<gene>
    <name evidence="7" type="ORF">SCF082_LOCUS46225</name>
</gene>
<evidence type="ECO:0000256" key="1">
    <source>
        <dbReference type="ARBA" id="ARBA00007623"/>
    </source>
</evidence>
<dbReference type="Proteomes" id="UP001642464">
    <property type="component" value="Unassembled WGS sequence"/>
</dbReference>
<keyword evidence="8" id="KW-1185">Reference proteome</keyword>
<dbReference type="EMBL" id="CAXAMM010041327">
    <property type="protein sequence ID" value="CAK9098666.1"/>
    <property type="molecule type" value="Genomic_DNA"/>
</dbReference>